<keyword evidence="3" id="KW-0813">Transport</keyword>
<keyword evidence="4" id="KW-1003">Cell membrane</keyword>
<dbReference type="SUPFAM" id="SSF52540">
    <property type="entry name" value="P-loop containing nucleoside triphosphate hydrolases"/>
    <property type="match status" value="1"/>
</dbReference>
<evidence type="ECO:0000256" key="8">
    <source>
        <dbReference type="ARBA" id="ARBA00022967"/>
    </source>
</evidence>
<dbReference type="AlphaFoldDB" id="A0A2U3LYJ0"/>
<evidence type="ECO:0000256" key="2">
    <source>
        <dbReference type="ARBA" id="ARBA00005417"/>
    </source>
</evidence>
<dbReference type="InterPro" id="IPR003439">
    <property type="entry name" value="ABC_transporter-like_ATP-bd"/>
</dbReference>
<dbReference type="GO" id="GO:0005524">
    <property type="term" value="F:ATP binding"/>
    <property type="evidence" value="ECO:0007669"/>
    <property type="project" value="UniProtKB-KW"/>
</dbReference>
<feature type="domain" description="Oligopeptide/dipeptide ABC transporter C-terminal" evidence="11">
    <location>
        <begin position="101"/>
        <end position="164"/>
    </location>
</feature>
<dbReference type="InterPro" id="IPR013563">
    <property type="entry name" value="Oligopep_ABC_C"/>
</dbReference>
<evidence type="ECO:0000256" key="5">
    <source>
        <dbReference type="ARBA" id="ARBA00022519"/>
    </source>
</evidence>
<dbReference type="InterPro" id="IPR027417">
    <property type="entry name" value="P-loop_NTPase"/>
</dbReference>
<name>A0A2U3LYJ0_9FIRM</name>
<dbReference type="EMBL" id="OMOF01000971">
    <property type="protein sequence ID" value="SPF57001.1"/>
    <property type="molecule type" value="Genomic_DNA"/>
</dbReference>
<evidence type="ECO:0000259" key="10">
    <source>
        <dbReference type="Pfam" id="PF00005"/>
    </source>
</evidence>
<evidence type="ECO:0000313" key="13">
    <source>
        <dbReference type="Proteomes" id="UP000238916"/>
    </source>
</evidence>
<dbReference type="Pfam" id="PF08352">
    <property type="entry name" value="oligo_HPY"/>
    <property type="match status" value="1"/>
</dbReference>
<dbReference type="Pfam" id="PF00005">
    <property type="entry name" value="ABC_tran"/>
    <property type="match status" value="1"/>
</dbReference>
<dbReference type="PANTHER" id="PTHR43297">
    <property type="entry name" value="OLIGOPEPTIDE TRANSPORT ATP-BINDING PROTEIN APPD"/>
    <property type="match status" value="1"/>
</dbReference>
<keyword evidence="5" id="KW-0997">Cell inner membrane</keyword>
<evidence type="ECO:0000256" key="7">
    <source>
        <dbReference type="ARBA" id="ARBA00022840"/>
    </source>
</evidence>
<comment type="subcellular location">
    <subcellularLocation>
        <location evidence="1">Membrane</location>
    </subcellularLocation>
</comment>
<accession>A0A2U3LYJ0</accession>
<evidence type="ECO:0000256" key="1">
    <source>
        <dbReference type="ARBA" id="ARBA00004370"/>
    </source>
</evidence>
<comment type="similarity">
    <text evidence="2">Belongs to the ABC transporter superfamily.</text>
</comment>
<dbReference type="GO" id="GO:0016020">
    <property type="term" value="C:membrane"/>
    <property type="evidence" value="ECO:0007669"/>
    <property type="project" value="UniProtKB-SubCell"/>
</dbReference>
<proteinExistence type="inferred from homology"/>
<dbReference type="InterPro" id="IPR050388">
    <property type="entry name" value="ABC_Ni/Peptide_Import"/>
</dbReference>
<dbReference type="GO" id="GO:0016887">
    <property type="term" value="F:ATP hydrolysis activity"/>
    <property type="evidence" value="ECO:0007669"/>
    <property type="project" value="InterPro"/>
</dbReference>
<dbReference type="Gene3D" id="3.40.50.300">
    <property type="entry name" value="P-loop containing nucleotide triphosphate hydrolases"/>
    <property type="match status" value="1"/>
</dbReference>
<reference evidence="13" key="1">
    <citation type="submission" date="2018-02" db="EMBL/GenBank/DDBJ databases">
        <authorList>
            <person name="Hausmann B."/>
        </authorList>
    </citation>
    <scope>NUCLEOTIDE SEQUENCE [LARGE SCALE GENOMIC DNA]</scope>
    <source>
        <strain evidence="13">Peat soil MAG SbF1</strain>
    </source>
</reference>
<evidence type="ECO:0000259" key="11">
    <source>
        <dbReference type="Pfam" id="PF08352"/>
    </source>
</evidence>
<evidence type="ECO:0000256" key="4">
    <source>
        <dbReference type="ARBA" id="ARBA00022475"/>
    </source>
</evidence>
<dbReference type="PANTHER" id="PTHR43297:SF14">
    <property type="entry name" value="ATPASE AAA-TYPE CORE DOMAIN-CONTAINING PROTEIN"/>
    <property type="match status" value="1"/>
</dbReference>
<feature type="domain" description="ABC transporter" evidence="10">
    <location>
        <begin position="5"/>
        <end position="49"/>
    </location>
</feature>
<gene>
    <name evidence="12" type="ORF">SBF1_990003</name>
</gene>
<dbReference type="GO" id="GO:0015833">
    <property type="term" value="P:peptide transport"/>
    <property type="evidence" value="ECO:0007669"/>
    <property type="project" value="InterPro"/>
</dbReference>
<keyword evidence="8" id="KW-1278">Translocase</keyword>
<organism evidence="12 13">
    <name type="scientific">Candidatus Desulfosporosinus infrequens</name>
    <dbReference type="NCBI Taxonomy" id="2043169"/>
    <lineage>
        <taxon>Bacteria</taxon>
        <taxon>Bacillati</taxon>
        <taxon>Bacillota</taxon>
        <taxon>Clostridia</taxon>
        <taxon>Eubacteriales</taxon>
        <taxon>Desulfitobacteriaceae</taxon>
        <taxon>Desulfosporosinus</taxon>
    </lineage>
</organism>
<keyword evidence="7 12" id="KW-0067">ATP-binding</keyword>
<keyword evidence="6" id="KW-0547">Nucleotide-binding</keyword>
<evidence type="ECO:0000256" key="9">
    <source>
        <dbReference type="ARBA" id="ARBA00023136"/>
    </source>
</evidence>
<keyword evidence="9" id="KW-0472">Membrane</keyword>
<evidence type="ECO:0000256" key="6">
    <source>
        <dbReference type="ARBA" id="ARBA00022741"/>
    </source>
</evidence>
<sequence length="207" mass="22891">MLRLVGIASPEKRVHDYPFQMSGGMRQRVMVAMALSCQPKLLIADEPTTALDVTIQAQILRLILETREKVGSAIMLITHDLGVVAEVCERVVVMYSGKVLEVAYVNDLFNHPAHPYTQGLLQAIPRLDDTRDRLSIIPGSIPNPANLPEGCRFHPRCQYAEERCQTEQPPLVSPKPSQWVSCWRVVGEKGVDSDVIAATAVKAPLNV</sequence>
<evidence type="ECO:0000256" key="3">
    <source>
        <dbReference type="ARBA" id="ARBA00022448"/>
    </source>
</evidence>
<evidence type="ECO:0000313" key="12">
    <source>
        <dbReference type="EMBL" id="SPF57001.1"/>
    </source>
</evidence>
<protein>
    <submittedName>
        <fullName evidence="12">Dipeptide transporter ATP-binding component of ABC superfamily</fullName>
    </submittedName>
</protein>
<dbReference type="Proteomes" id="UP000238916">
    <property type="component" value="Unassembled WGS sequence"/>
</dbReference>
<dbReference type="NCBIfam" id="TIGR01727">
    <property type="entry name" value="oligo_HPY"/>
    <property type="match status" value="1"/>
</dbReference>